<dbReference type="Proteomes" id="UP000779508">
    <property type="component" value="Unassembled WGS sequence"/>
</dbReference>
<protein>
    <recommendedName>
        <fullName evidence="3">XkdX family protein</fullName>
    </recommendedName>
</protein>
<name>A0ABS6G2S1_9FIRM</name>
<gene>
    <name evidence="1" type="ORF">KQI88_10065</name>
</gene>
<evidence type="ECO:0008006" key="3">
    <source>
        <dbReference type="Google" id="ProtNLM"/>
    </source>
</evidence>
<proteinExistence type="predicted"/>
<evidence type="ECO:0000313" key="1">
    <source>
        <dbReference type="EMBL" id="MBU5676764.1"/>
    </source>
</evidence>
<reference evidence="1 2" key="1">
    <citation type="submission" date="2021-06" db="EMBL/GenBank/DDBJ databases">
        <authorList>
            <person name="Sun Q."/>
            <person name="Li D."/>
        </authorList>
    </citation>
    <scope>NUCLEOTIDE SEQUENCE [LARGE SCALE GENOMIC DNA]</scope>
    <source>
        <strain evidence="1 2">MSJ-5</strain>
    </source>
</reference>
<sequence length="45" mass="5384">MTVREYMIPVYGLLIKTQKRTIEDIPEVYKIPAAEYLEIQEKEKI</sequence>
<dbReference type="NCBIfam" id="NF040910">
    <property type="entry name" value="CD1375_fam"/>
    <property type="match status" value="1"/>
</dbReference>
<dbReference type="RefSeq" id="WP_216416903.1">
    <property type="nucleotide sequence ID" value="NZ_JAHLQK010000003.1"/>
</dbReference>
<dbReference type="EMBL" id="JAHLQK010000003">
    <property type="protein sequence ID" value="MBU5676764.1"/>
    <property type="molecule type" value="Genomic_DNA"/>
</dbReference>
<keyword evidence="2" id="KW-1185">Reference proteome</keyword>
<evidence type="ECO:0000313" key="2">
    <source>
        <dbReference type="Proteomes" id="UP000779508"/>
    </source>
</evidence>
<accession>A0ABS6G2S1</accession>
<dbReference type="InterPro" id="IPR047907">
    <property type="entry name" value="CD1375-like"/>
</dbReference>
<comment type="caution">
    <text evidence="1">The sequence shown here is derived from an EMBL/GenBank/DDBJ whole genome shotgun (WGS) entry which is preliminary data.</text>
</comment>
<organism evidence="1 2">
    <name type="scientific">Alkaliphilus flagellatus</name>
    <dbReference type="NCBI Taxonomy" id="2841507"/>
    <lineage>
        <taxon>Bacteria</taxon>
        <taxon>Bacillati</taxon>
        <taxon>Bacillota</taxon>
        <taxon>Clostridia</taxon>
        <taxon>Peptostreptococcales</taxon>
        <taxon>Natronincolaceae</taxon>
        <taxon>Alkaliphilus</taxon>
    </lineage>
</organism>